<evidence type="ECO:0000256" key="1">
    <source>
        <dbReference type="SAM" id="MobiDB-lite"/>
    </source>
</evidence>
<dbReference type="Proteomes" id="UP000620262">
    <property type="component" value="Unassembled WGS sequence"/>
</dbReference>
<gene>
    <name evidence="2" type="ORF">H4W29_005694</name>
</gene>
<accession>A0ABR9IZ04</accession>
<sequence>MSVPNEPIVPPPSPPPVDTPPRDPDRAPGEEPLPDPEPDEGAFAKRACFCPLPDLGPSLQGRSSSAGGEALTTNWRDDLRLKLEDFVVNGAKQVDVYNAFRRNSTP</sequence>
<protein>
    <submittedName>
        <fullName evidence="2">Uncharacterized protein</fullName>
    </submittedName>
</protein>
<comment type="caution">
    <text evidence="2">The sequence shown here is derived from an EMBL/GenBank/DDBJ whole genome shotgun (WGS) entry which is preliminary data.</text>
</comment>
<evidence type="ECO:0000313" key="3">
    <source>
        <dbReference type="Proteomes" id="UP000620262"/>
    </source>
</evidence>
<reference evidence="2 3" key="1">
    <citation type="submission" date="2020-10" db="EMBL/GenBank/DDBJ databases">
        <title>Sequencing the genomes of 1000 actinobacteria strains.</title>
        <authorList>
            <person name="Klenk H.-P."/>
        </authorList>
    </citation>
    <scope>NUCLEOTIDE SEQUENCE [LARGE SCALE GENOMIC DNA]</scope>
    <source>
        <strain evidence="2 3">DSM 7307</strain>
    </source>
</reference>
<dbReference type="RefSeq" id="WP_376776591.1">
    <property type="nucleotide sequence ID" value="NZ_BAAAVL010000010.1"/>
</dbReference>
<keyword evidence="3" id="KW-1185">Reference proteome</keyword>
<feature type="compositionally biased region" description="Basic and acidic residues" evidence="1">
    <location>
        <begin position="20"/>
        <end position="29"/>
    </location>
</feature>
<proteinExistence type="predicted"/>
<organism evidence="2 3">
    <name type="scientific">Rhizobium viscosum</name>
    <name type="common">Arthrobacter viscosus</name>
    <dbReference type="NCBI Taxonomy" id="1673"/>
    <lineage>
        <taxon>Bacteria</taxon>
        <taxon>Pseudomonadati</taxon>
        <taxon>Pseudomonadota</taxon>
        <taxon>Alphaproteobacteria</taxon>
        <taxon>Hyphomicrobiales</taxon>
        <taxon>Rhizobiaceae</taxon>
        <taxon>Rhizobium/Agrobacterium group</taxon>
        <taxon>Rhizobium</taxon>
    </lineage>
</organism>
<dbReference type="EMBL" id="JADBEC010000002">
    <property type="protein sequence ID" value="MBE1508449.1"/>
    <property type="molecule type" value="Genomic_DNA"/>
</dbReference>
<feature type="region of interest" description="Disordered" evidence="1">
    <location>
        <begin position="1"/>
        <end position="44"/>
    </location>
</feature>
<name>A0ABR9IZ04_RHIVS</name>
<evidence type="ECO:0000313" key="2">
    <source>
        <dbReference type="EMBL" id="MBE1508449.1"/>
    </source>
</evidence>
<feature type="compositionally biased region" description="Pro residues" evidence="1">
    <location>
        <begin position="7"/>
        <end position="19"/>
    </location>
</feature>